<evidence type="ECO:0000256" key="2">
    <source>
        <dbReference type="ARBA" id="ARBA00023136"/>
    </source>
</evidence>
<accession>A0A5A5TZR1</accession>
<evidence type="ECO:0000313" key="6">
    <source>
        <dbReference type="EMBL" id="GDZ83688.1"/>
    </source>
</evidence>
<gene>
    <name evidence="6" type="ORF">LCIT_09300</name>
</gene>
<comment type="subcellular location">
    <subcellularLocation>
        <location evidence="1">Membrane</location>
    </subcellularLocation>
</comment>
<dbReference type="Proteomes" id="UP000323274">
    <property type="component" value="Unassembled WGS sequence"/>
</dbReference>
<evidence type="ECO:0000313" key="7">
    <source>
        <dbReference type="Proteomes" id="UP000323274"/>
    </source>
</evidence>
<dbReference type="InterPro" id="IPR050491">
    <property type="entry name" value="AmpC-like"/>
</dbReference>
<organism evidence="6 7">
    <name type="scientific">Leuconostoc citreum</name>
    <dbReference type="NCBI Taxonomy" id="33964"/>
    <lineage>
        <taxon>Bacteria</taxon>
        <taxon>Bacillati</taxon>
        <taxon>Bacillota</taxon>
        <taxon>Bacilli</taxon>
        <taxon>Lactobacillales</taxon>
        <taxon>Lactobacillaceae</taxon>
        <taxon>Leuconostoc</taxon>
    </lineage>
</organism>
<dbReference type="SUPFAM" id="SSF56601">
    <property type="entry name" value="beta-lactamase/transpeptidase-like"/>
    <property type="match status" value="1"/>
</dbReference>
<protein>
    <submittedName>
        <fullName evidence="6">Penicillin-binding protein</fullName>
    </submittedName>
</protein>
<dbReference type="GO" id="GO:0016020">
    <property type="term" value="C:membrane"/>
    <property type="evidence" value="ECO:0007669"/>
    <property type="project" value="UniProtKB-SubCell"/>
</dbReference>
<feature type="transmembrane region" description="Helical" evidence="4">
    <location>
        <begin position="18"/>
        <end position="40"/>
    </location>
</feature>
<evidence type="ECO:0000256" key="3">
    <source>
        <dbReference type="SAM" id="MobiDB-lite"/>
    </source>
</evidence>
<dbReference type="InterPro" id="IPR012338">
    <property type="entry name" value="Beta-lactam/transpept-like"/>
</dbReference>
<dbReference type="AlphaFoldDB" id="A0A5A5TZR1"/>
<dbReference type="PANTHER" id="PTHR46825:SF11">
    <property type="entry name" value="PENICILLIN-BINDING PROTEIN 4"/>
    <property type="match status" value="1"/>
</dbReference>
<keyword evidence="4" id="KW-1133">Transmembrane helix</keyword>
<feature type="region of interest" description="Disordered" evidence="3">
    <location>
        <begin position="49"/>
        <end position="68"/>
    </location>
</feature>
<evidence type="ECO:0000256" key="1">
    <source>
        <dbReference type="ARBA" id="ARBA00004370"/>
    </source>
</evidence>
<proteinExistence type="predicted"/>
<dbReference type="Gene3D" id="3.40.710.10">
    <property type="entry name" value="DD-peptidase/beta-lactamase superfamily"/>
    <property type="match status" value="1"/>
</dbReference>
<keyword evidence="2 4" id="KW-0472">Membrane</keyword>
<feature type="domain" description="Beta-lactamase-related" evidence="5">
    <location>
        <begin position="83"/>
        <end position="357"/>
    </location>
</feature>
<dbReference type="Pfam" id="PF00144">
    <property type="entry name" value="Beta-lactamase"/>
    <property type="match status" value="1"/>
</dbReference>
<name>A0A5A5TZR1_LEUCI</name>
<sequence>MLAEYHAFSLGKIMNKKIWLSSLIAVLVVLAVVTTIFYYLPQWQRAREGSTKTTQQAKNKSIEPAKQPETLSTVTADTNLDRYISELGFSGSVLVVKDNKVILRKGYGEANYEQKIPNSPNTLFPIGSTQKAMIATAILQLQEKKQLQVTDAIAKYFPDFPNGQNIRLFNLLNHTSGIFGRNQTNQAETSDELVNEIKANGTVGQPGRWHYLDANYIILTKLLEKITHTDYRTYLKQHIIAPSYMTGTGFMNDTTYQQSKQASVGYELEKGHMTPGALPNFSQLFGVGDMYMNPTDMYLFDRALFTHKLLKSDSLNAMLKPGSSSQYGMGFYNDPALIVNRGYLSGWSVSNGFSHGGRIYIVLFSNVRNHAISLSDMNSKIYTQLTN</sequence>
<keyword evidence="4" id="KW-0812">Transmembrane</keyword>
<reference evidence="6 7" key="1">
    <citation type="submission" date="2019-04" db="EMBL/GenBank/DDBJ databases">
        <title>A pseudo-fructophilic Leuconostoc citreum strain F192-5 isolated from peel of satsuma mandarin: the first report for isolation and characterization of strain-dependent fructophilic-like characteristics.</title>
        <authorList>
            <person name="Maeno S."/>
            <person name="Tanizawa Y."/>
            <person name="Kajikawa A."/>
            <person name="Kanesaki Y."/>
            <person name="Kubota E."/>
            <person name="Arita M."/>
            <person name="Leon D."/>
            <person name="Endo A."/>
        </authorList>
    </citation>
    <scope>NUCLEOTIDE SEQUENCE [LARGE SCALE GENOMIC DNA]</scope>
    <source>
        <strain evidence="6 7">F192-5</strain>
    </source>
</reference>
<comment type="caution">
    <text evidence="6">The sequence shown here is derived from an EMBL/GenBank/DDBJ whole genome shotgun (WGS) entry which is preliminary data.</text>
</comment>
<dbReference type="EMBL" id="BJJW01000006">
    <property type="protein sequence ID" value="GDZ83688.1"/>
    <property type="molecule type" value="Genomic_DNA"/>
</dbReference>
<dbReference type="InterPro" id="IPR001466">
    <property type="entry name" value="Beta-lactam-related"/>
</dbReference>
<dbReference type="PANTHER" id="PTHR46825">
    <property type="entry name" value="D-ALANYL-D-ALANINE-CARBOXYPEPTIDASE/ENDOPEPTIDASE AMPH"/>
    <property type="match status" value="1"/>
</dbReference>
<evidence type="ECO:0000256" key="4">
    <source>
        <dbReference type="SAM" id="Phobius"/>
    </source>
</evidence>
<evidence type="ECO:0000259" key="5">
    <source>
        <dbReference type="Pfam" id="PF00144"/>
    </source>
</evidence>